<dbReference type="KEGG" id="sla:SERLADRAFT_441245"/>
<sequence length="269" mass="30228">MSRSPERSPTPSPGPHASSWAPCSPHPSPQNLEFSLTTRNNAAPDLQDMAACNDNSSDVRSDPNGGMAILGLDREVETAWEDGLEGYGVKVRGWTELREQIKHDLSKKAKTLPLSHANQLLLIQNFATLHLKGLGRIDASLEIARQWHEGQGTHFARKVCALARYYQVFEQLPIKKCGGRANALSLLKDERLQLAAQQWLNSQKVGQITPHCFQHALNDTILPSLNITLAKPLCERTAQRWLLKLGWQLTRLWKGVYMDGHERKDVKKY</sequence>
<dbReference type="Proteomes" id="UP000008064">
    <property type="component" value="Unassembled WGS sequence"/>
</dbReference>
<dbReference type="AlphaFoldDB" id="F8P5Y3"/>
<feature type="region of interest" description="Disordered" evidence="1">
    <location>
        <begin position="1"/>
        <end position="34"/>
    </location>
</feature>
<dbReference type="OrthoDB" id="2449121at2759"/>
<dbReference type="PANTHER" id="PTHR35871:SF1">
    <property type="entry name" value="CXC1-LIKE CYSTEINE CLUSTER ASSOCIATED WITH KDZ TRANSPOSASES DOMAIN-CONTAINING PROTEIN"/>
    <property type="match status" value="1"/>
</dbReference>
<name>F8P5Y3_SERL9</name>
<dbReference type="EMBL" id="GL945438">
    <property type="protein sequence ID" value="EGO22020.1"/>
    <property type="molecule type" value="Genomic_DNA"/>
</dbReference>
<proteinExistence type="predicted"/>
<organism>
    <name type="scientific">Serpula lacrymans var. lacrymans (strain S7.9)</name>
    <name type="common">Dry rot fungus</name>
    <dbReference type="NCBI Taxonomy" id="578457"/>
    <lineage>
        <taxon>Eukaryota</taxon>
        <taxon>Fungi</taxon>
        <taxon>Dikarya</taxon>
        <taxon>Basidiomycota</taxon>
        <taxon>Agaricomycotina</taxon>
        <taxon>Agaricomycetes</taxon>
        <taxon>Agaricomycetidae</taxon>
        <taxon>Boletales</taxon>
        <taxon>Coniophorineae</taxon>
        <taxon>Serpulaceae</taxon>
        <taxon>Serpula</taxon>
    </lineage>
</organism>
<dbReference type="RefSeq" id="XP_007321806.1">
    <property type="nucleotide sequence ID" value="XM_007321744.1"/>
</dbReference>
<gene>
    <name evidence="2" type="ORF">SERLADRAFT_441245</name>
</gene>
<dbReference type="GeneID" id="18815517"/>
<evidence type="ECO:0000256" key="1">
    <source>
        <dbReference type="SAM" id="MobiDB-lite"/>
    </source>
</evidence>
<evidence type="ECO:0000313" key="2">
    <source>
        <dbReference type="EMBL" id="EGO22020.1"/>
    </source>
</evidence>
<dbReference type="PANTHER" id="PTHR35871">
    <property type="entry name" value="EXPRESSED PROTEIN"/>
    <property type="match status" value="1"/>
</dbReference>
<protein>
    <submittedName>
        <fullName evidence="2">Uncharacterized protein</fullName>
    </submittedName>
</protein>
<reference evidence="2" key="1">
    <citation type="submission" date="2011-04" db="EMBL/GenBank/DDBJ databases">
        <title>Evolution of plant cell wall degrading machinery underlies the functional diversity of forest fungi.</title>
        <authorList>
            <consortium name="US DOE Joint Genome Institute (JGI-PGF)"/>
            <person name="Eastwood D.C."/>
            <person name="Floudas D."/>
            <person name="Binder M."/>
            <person name="Majcherczyk A."/>
            <person name="Schneider P."/>
            <person name="Aerts A."/>
            <person name="Asiegbu F.O."/>
            <person name="Baker S.E."/>
            <person name="Barry K."/>
            <person name="Bendiksby M."/>
            <person name="Blumentritt M."/>
            <person name="Coutinho P.M."/>
            <person name="Cullen D."/>
            <person name="Cullen D."/>
            <person name="Gathman A."/>
            <person name="Goodell B."/>
            <person name="Henrissat B."/>
            <person name="Ihrmark K."/>
            <person name="Kauserud H."/>
            <person name="Kohler A."/>
            <person name="LaButti K."/>
            <person name="Lapidus A."/>
            <person name="Lavin J.L."/>
            <person name="Lee Y.-H."/>
            <person name="Lindquist E."/>
            <person name="Lilly W."/>
            <person name="Lucas S."/>
            <person name="Morin E."/>
            <person name="Murat C."/>
            <person name="Oguiza J.A."/>
            <person name="Park J."/>
            <person name="Pisabarro A.G."/>
            <person name="Riley R."/>
            <person name="Rosling A."/>
            <person name="Salamov A."/>
            <person name="Schmidt O."/>
            <person name="Schmutz J."/>
            <person name="Skrede I."/>
            <person name="Stenlid J."/>
            <person name="Wiebenga A."/>
            <person name="Xie X."/>
            <person name="Kues U."/>
            <person name="Hibbett D.S."/>
            <person name="Hoffmeister D."/>
            <person name="Hogberg N."/>
            <person name="Martin F."/>
            <person name="Grigoriev I.V."/>
            <person name="Watkinson S.C."/>
        </authorList>
    </citation>
    <scope>NUCLEOTIDE SEQUENCE</scope>
    <source>
        <strain evidence="2">S7.9</strain>
    </source>
</reference>
<accession>F8P5Y3</accession>
<dbReference type="HOGENOM" id="CLU_078871_0_0_1"/>